<evidence type="ECO:0000256" key="3">
    <source>
        <dbReference type="ARBA" id="ARBA00022801"/>
    </source>
</evidence>
<evidence type="ECO:0000256" key="1">
    <source>
        <dbReference type="ARBA" id="ARBA00007074"/>
    </source>
</evidence>
<keyword evidence="3" id="KW-0378">Hydrolase</keyword>
<dbReference type="Proteomes" id="UP000245081">
    <property type="component" value="Unassembled WGS sequence"/>
</dbReference>
<reference evidence="7 8" key="1">
    <citation type="journal article" date="2018" name="Environ. Microbiol.">
        <title>Isolation and genomic characterization of Novimethylophilus kurashikiensis gen. nov. sp. nov., a new lanthanide-dependent methylotrophic species of Methylophilaceae.</title>
        <authorList>
            <person name="Lv H."/>
            <person name="Sahin N."/>
            <person name="Tani A."/>
        </authorList>
    </citation>
    <scope>NUCLEOTIDE SEQUENCE [LARGE SCALE GENOMIC DNA]</scope>
    <source>
        <strain evidence="7 8">La2-4</strain>
    </source>
</reference>
<dbReference type="PANTHER" id="PTHR47053">
    <property type="entry name" value="MUREIN DD-ENDOPEPTIDASE MEPH-RELATED"/>
    <property type="match status" value="1"/>
</dbReference>
<dbReference type="InterPro" id="IPR038765">
    <property type="entry name" value="Papain-like_cys_pep_sf"/>
</dbReference>
<feature type="domain" description="NlpC/P60" evidence="6">
    <location>
        <begin position="43"/>
        <end position="167"/>
    </location>
</feature>
<dbReference type="Gene3D" id="3.90.1720.10">
    <property type="entry name" value="endopeptidase domain like (from Nostoc punctiforme)"/>
    <property type="match status" value="1"/>
</dbReference>
<gene>
    <name evidence="7" type="ORF">NMK_0749</name>
</gene>
<keyword evidence="4" id="KW-0788">Thiol protease</keyword>
<comment type="caution">
    <text evidence="7">The sequence shown here is derived from an EMBL/GenBank/DDBJ whole genome shotgun (WGS) entry which is preliminary data.</text>
</comment>
<proteinExistence type="inferred from homology"/>
<dbReference type="InterPro" id="IPR051202">
    <property type="entry name" value="Peptidase_C40"/>
</dbReference>
<evidence type="ECO:0000256" key="2">
    <source>
        <dbReference type="ARBA" id="ARBA00022670"/>
    </source>
</evidence>
<feature type="chain" id="PRO_5015305066" description="NlpC/P60 domain-containing protein" evidence="5">
    <location>
        <begin position="22"/>
        <end position="181"/>
    </location>
</feature>
<dbReference type="PANTHER" id="PTHR47053:SF1">
    <property type="entry name" value="MUREIN DD-ENDOPEPTIDASE MEPH-RELATED"/>
    <property type="match status" value="1"/>
</dbReference>
<evidence type="ECO:0000256" key="4">
    <source>
        <dbReference type="ARBA" id="ARBA00022807"/>
    </source>
</evidence>
<keyword evidence="8" id="KW-1185">Reference proteome</keyword>
<feature type="signal peptide" evidence="5">
    <location>
        <begin position="1"/>
        <end position="21"/>
    </location>
</feature>
<comment type="similarity">
    <text evidence="1">Belongs to the peptidase C40 family.</text>
</comment>
<sequence length="181" mass="19317">MRLYALILTAVFGLAANIGHADDAAPESLGFFGQATSAMQQAGSTMQEVLLSALALSGTPYKFGGISPETGFDCSGFVRYVFNQAANLTLPHGARAISQLGKSIPVDQLQPGDLVFFNTLKKSFSHVGIYLGDGRFIHAPSSGGGVDIVNMNDAYWTKRFNGARRLDKQVVQQQGNIDATE</sequence>
<dbReference type="InterPro" id="IPR000064">
    <property type="entry name" value="NLP_P60_dom"/>
</dbReference>
<keyword evidence="2" id="KW-0645">Protease</keyword>
<accession>A0A2R5F4S0</accession>
<dbReference type="OrthoDB" id="9807055at2"/>
<keyword evidence="5" id="KW-0732">Signal</keyword>
<dbReference type="GO" id="GO:0006508">
    <property type="term" value="P:proteolysis"/>
    <property type="evidence" value="ECO:0007669"/>
    <property type="project" value="UniProtKB-KW"/>
</dbReference>
<organism evidence="7 8">
    <name type="scientific">Novimethylophilus kurashikiensis</name>
    <dbReference type="NCBI Taxonomy" id="1825523"/>
    <lineage>
        <taxon>Bacteria</taxon>
        <taxon>Pseudomonadati</taxon>
        <taxon>Pseudomonadota</taxon>
        <taxon>Betaproteobacteria</taxon>
        <taxon>Nitrosomonadales</taxon>
        <taxon>Methylophilaceae</taxon>
        <taxon>Novimethylophilus</taxon>
    </lineage>
</organism>
<dbReference type="EMBL" id="BDOQ01000003">
    <property type="protein sequence ID" value="GBG13205.1"/>
    <property type="molecule type" value="Genomic_DNA"/>
</dbReference>
<dbReference type="PROSITE" id="PS51935">
    <property type="entry name" value="NLPC_P60"/>
    <property type="match status" value="1"/>
</dbReference>
<name>A0A2R5F4S0_9PROT</name>
<dbReference type="GO" id="GO:0008234">
    <property type="term" value="F:cysteine-type peptidase activity"/>
    <property type="evidence" value="ECO:0007669"/>
    <property type="project" value="UniProtKB-KW"/>
</dbReference>
<evidence type="ECO:0000313" key="7">
    <source>
        <dbReference type="EMBL" id="GBG13205.1"/>
    </source>
</evidence>
<dbReference type="AlphaFoldDB" id="A0A2R5F4S0"/>
<dbReference type="SUPFAM" id="SSF54001">
    <property type="entry name" value="Cysteine proteinases"/>
    <property type="match status" value="1"/>
</dbReference>
<dbReference type="Pfam" id="PF00877">
    <property type="entry name" value="NLPC_P60"/>
    <property type="match status" value="1"/>
</dbReference>
<protein>
    <recommendedName>
        <fullName evidence="6">NlpC/P60 domain-containing protein</fullName>
    </recommendedName>
</protein>
<evidence type="ECO:0000259" key="6">
    <source>
        <dbReference type="PROSITE" id="PS51935"/>
    </source>
</evidence>
<evidence type="ECO:0000256" key="5">
    <source>
        <dbReference type="SAM" id="SignalP"/>
    </source>
</evidence>
<evidence type="ECO:0000313" key="8">
    <source>
        <dbReference type="Proteomes" id="UP000245081"/>
    </source>
</evidence>